<name>A0A419ET73_9BACT</name>
<evidence type="ECO:0000313" key="4">
    <source>
        <dbReference type="Proteomes" id="UP000285961"/>
    </source>
</evidence>
<proteinExistence type="predicted"/>
<feature type="domain" description="SAF" evidence="2">
    <location>
        <begin position="21"/>
        <end position="95"/>
    </location>
</feature>
<dbReference type="AlphaFoldDB" id="A0A419ET73"/>
<keyword evidence="1" id="KW-0456">Lyase</keyword>
<dbReference type="CDD" id="cd11613">
    <property type="entry name" value="SAF_AH_GD"/>
    <property type="match status" value="1"/>
</dbReference>
<keyword evidence="3" id="KW-0378">Hydrolase</keyword>
<dbReference type="Gene3D" id="2.30.130.110">
    <property type="match status" value="1"/>
</dbReference>
<dbReference type="PANTHER" id="PTHR30536">
    <property type="entry name" value="ALTRONATE/GALACTARATE DEHYDRATASE"/>
    <property type="match status" value="1"/>
</dbReference>
<dbReference type="InterPro" id="IPR052172">
    <property type="entry name" value="UxaA_altronate/galactarate_dh"/>
</dbReference>
<accession>A0A419ET73</accession>
<dbReference type="InterPro" id="IPR013974">
    <property type="entry name" value="SAF"/>
</dbReference>
<dbReference type="GO" id="GO:0016829">
    <property type="term" value="F:lyase activity"/>
    <property type="evidence" value="ECO:0007669"/>
    <property type="project" value="UniProtKB-KW"/>
</dbReference>
<sequence>MTLEKGGDFLESNALRIHVNDNVVIATRSITKGEPVLVKGGLEQPLPAAEDIEAGHKIAIIPIPSGGVVFRYGEPIVQATRAISRGEWVHVHNTQPIPGDLKE</sequence>
<gene>
    <name evidence="3" type="ORF">C4532_15355</name>
</gene>
<dbReference type="GO" id="GO:0019698">
    <property type="term" value="P:D-galacturonate catabolic process"/>
    <property type="evidence" value="ECO:0007669"/>
    <property type="project" value="TreeGrafter"/>
</dbReference>
<organism evidence="3 4">
    <name type="scientific">Candidatus Abyssobacteria bacterium SURF_17</name>
    <dbReference type="NCBI Taxonomy" id="2093361"/>
    <lineage>
        <taxon>Bacteria</taxon>
        <taxon>Pseudomonadati</taxon>
        <taxon>Candidatus Hydrogenedentota</taxon>
        <taxon>Candidatus Abyssobacteria</taxon>
    </lineage>
</organism>
<dbReference type="EMBL" id="QZKI01000110">
    <property type="protein sequence ID" value="RJP66993.1"/>
    <property type="molecule type" value="Genomic_DNA"/>
</dbReference>
<dbReference type="SMART" id="SM00858">
    <property type="entry name" value="SAF"/>
    <property type="match status" value="1"/>
</dbReference>
<dbReference type="Pfam" id="PF08666">
    <property type="entry name" value="SAF"/>
    <property type="match status" value="1"/>
</dbReference>
<evidence type="ECO:0000313" key="3">
    <source>
        <dbReference type="EMBL" id="RJP66993.1"/>
    </source>
</evidence>
<dbReference type="Proteomes" id="UP000285961">
    <property type="component" value="Unassembled WGS sequence"/>
</dbReference>
<dbReference type="PANTHER" id="PTHR30536:SF5">
    <property type="entry name" value="ALTRONATE DEHYDRATASE"/>
    <property type="match status" value="1"/>
</dbReference>
<dbReference type="InterPro" id="IPR044144">
    <property type="entry name" value="SAF_UxaA/GarD"/>
</dbReference>
<comment type="caution">
    <text evidence="3">The sequence shown here is derived from an EMBL/GenBank/DDBJ whole genome shotgun (WGS) entry which is preliminary data.</text>
</comment>
<evidence type="ECO:0000256" key="1">
    <source>
        <dbReference type="ARBA" id="ARBA00023239"/>
    </source>
</evidence>
<evidence type="ECO:0000259" key="2">
    <source>
        <dbReference type="SMART" id="SM00858"/>
    </source>
</evidence>
<dbReference type="GO" id="GO:0016787">
    <property type="term" value="F:hydrolase activity"/>
    <property type="evidence" value="ECO:0007669"/>
    <property type="project" value="UniProtKB-KW"/>
</dbReference>
<protein>
    <submittedName>
        <fullName evidence="3">Hydrolase</fullName>
    </submittedName>
</protein>
<reference evidence="3 4" key="1">
    <citation type="journal article" date="2017" name="ISME J.">
        <title>Energy and carbon metabolisms in a deep terrestrial subsurface fluid microbial community.</title>
        <authorList>
            <person name="Momper L."/>
            <person name="Jungbluth S.P."/>
            <person name="Lee M.D."/>
            <person name="Amend J.P."/>
        </authorList>
    </citation>
    <scope>NUCLEOTIDE SEQUENCE [LARGE SCALE GENOMIC DNA]</scope>
    <source>
        <strain evidence="3">SURF_17</strain>
    </source>
</reference>